<proteinExistence type="predicted"/>
<accession>A0ABM7UK28</accession>
<feature type="transmembrane region" description="Helical" evidence="1">
    <location>
        <begin position="42"/>
        <end position="62"/>
    </location>
</feature>
<keyword evidence="1" id="KW-1133">Transmembrane helix</keyword>
<evidence type="ECO:0000256" key="1">
    <source>
        <dbReference type="SAM" id="Phobius"/>
    </source>
</evidence>
<reference evidence="2 3" key="1">
    <citation type="submission" date="2021-08" db="EMBL/GenBank/DDBJ databases">
        <title>Complete genome sequence of Leptospira kobayashii strain E30.</title>
        <authorList>
            <person name="Nakao R."/>
            <person name="Nakamura S."/>
            <person name="Masuzawa T."/>
            <person name="Koizumi N."/>
        </authorList>
    </citation>
    <scope>NUCLEOTIDE SEQUENCE [LARGE SCALE GENOMIC DNA]</scope>
    <source>
        <strain evidence="2 3">E30</strain>
    </source>
</reference>
<feature type="transmembrane region" description="Helical" evidence="1">
    <location>
        <begin position="6"/>
        <end position="30"/>
    </location>
</feature>
<gene>
    <name evidence="2" type="ORF">LPTSP3_g20970</name>
</gene>
<evidence type="ECO:0000313" key="2">
    <source>
        <dbReference type="EMBL" id="BDA79167.1"/>
    </source>
</evidence>
<protein>
    <submittedName>
        <fullName evidence="2">Uncharacterized protein</fullName>
    </submittedName>
</protein>
<feature type="transmembrane region" description="Helical" evidence="1">
    <location>
        <begin position="74"/>
        <end position="94"/>
    </location>
</feature>
<sequence>MEFVEKYFFLIVALSTYILVLIWAVLFKVGKGDSPLTAFNQLHIRFSLFYLLVSAALFLAFYTPDLYTVFDFSIGYFFYLGFHYAIFQNFYGLAQRSISASLLILLKHNGGEMRVNDCLKNYADGKGFGYIKKSRLEDMVHLQFVSLENGVYKITSRGKKTSFVVRSILGFWGLRQLGK</sequence>
<keyword evidence="1" id="KW-0472">Membrane</keyword>
<dbReference type="Proteomes" id="UP000245263">
    <property type="component" value="Chromosome 1"/>
</dbReference>
<keyword evidence="1" id="KW-0812">Transmembrane</keyword>
<keyword evidence="3" id="KW-1185">Reference proteome</keyword>
<organism evidence="2 3">
    <name type="scientific">Leptospira kobayashii</name>
    <dbReference type="NCBI Taxonomy" id="1917830"/>
    <lineage>
        <taxon>Bacteria</taxon>
        <taxon>Pseudomonadati</taxon>
        <taxon>Spirochaetota</taxon>
        <taxon>Spirochaetia</taxon>
        <taxon>Leptospirales</taxon>
        <taxon>Leptospiraceae</taxon>
        <taxon>Leptospira</taxon>
    </lineage>
</organism>
<name>A0ABM7UK28_9LEPT</name>
<dbReference type="EMBL" id="AP025028">
    <property type="protein sequence ID" value="BDA79167.1"/>
    <property type="molecule type" value="Genomic_DNA"/>
</dbReference>
<evidence type="ECO:0000313" key="3">
    <source>
        <dbReference type="Proteomes" id="UP000245263"/>
    </source>
</evidence>